<dbReference type="Pfam" id="PF13018">
    <property type="entry name" value="ESPR"/>
    <property type="match status" value="1"/>
</dbReference>
<sequence>MNNVYRTVWNESIGAWVAASENAKARGKRGSFKKLALVTALTPVLISGLSENAHAQYSVAGGTASGGSSIAISGNAPSGGSKALSNGSLAIGVSGTTAGSTNPSASGEVAIRGGLARSDSFLRFLSGASEAIMLPI</sequence>
<proteinExistence type="predicted"/>
<protein>
    <recommendedName>
        <fullName evidence="1">ESPR domain-containing protein</fullName>
    </recommendedName>
</protein>
<dbReference type="Proteomes" id="UP000238206">
    <property type="component" value="Unassembled WGS sequence"/>
</dbReference>
<dbReference type="InterPro" id="IPR024973">
    <property type="entry name" value="ESPR"/>
</dbReference>
<reference evidence="2 3" key="1">
    <citation type="submission" date="2018-02" db="EMBL/GenBank/DDBJ databases">
        <title>Draft genome sequencing of Burkholderia cepacia Y14-15.</title>
        <authorList>
            <person name="Zheng B.-X."/>
        </authorList>
    </citation>
    <scope>NUCLEOTIDE SEQUENCE [LARGE SCALE GENOMIC DNA]</scope>
    <source>
        <strain evidence="2 3">Y14-15</strain>
    </source>
</reference>
<comment type="caution">
    <text evidence="2">The sequence shown here is derived from an EMBL/GenBank/DDBJ whole genome shotgun (WGS) entry which is preliminary data.</text>
</comment>
<dbReference type="EMBL" id="PUIQ01000059">
    <property type="protein sequence ID" value="PQP11204.1"/>
    <property type="molecule type" value="Genomic_DNA"/>
</dbReference>
<dbReference type="AlphaFoldDB" id="A0A2S8I8U6"/>
<name>A0A2S8I8U6_BURCE</name>
<dbReference type="RefSeq" id="WP_105393169.1">
    <property type="nucleotide sequence ID" value="NZ_PUIQ01000059.1"/>
</dbReference>
<organism evidence="2 3">
    <name type="scientific">Burkholderia cepacia</name>
    <name type="common">Pseudomonas cepacia</name>
    <dbReference type="NCBI Taxonomy" id="292"/>
    <lineage>
        <taxon>Bacteria</taxon>
        <taxon>Pseudomonadati</taxon>
        <taxon>Pseudomonadota</taxon>
        <taxon>Betaproteobacteria</taxon>
        <taxon>Burkholderiales</taxon>
        <taxon>Burkholderiaceae</taxon>
        <taxon>Burkholderia</taxon>
        <taxon>Burkholderia cepacia complex</taxon>
    </lineage>
</organism>
<accession>A0A2S8I8U6</accession>
<feature type="domain" description="ESPR" evidence="1">
    <location>
        <begin position="1"/>
        <end position="45"/>
    </location>
</feature>
<evidence type="ECO:0000313" key="2">
    <source>
        <dbReference type="EMBL" id="PQP11204.1"/>
    </source>
</evidence>
<evidence type="ECO:0000259" key="1">
    <source>
        <dbReference type="Pfam" id="PF13018"/>
    </source>
</evidence>
<evidence type="ECO:0000313" key="3">
    <source>
        <dbReference type="Proteomes" id="UP000238206"/>
    </source>
</evidence>
<gene>
    <name evidence="2" type="ORF">C5615_32240</name>
</gene>